<comment type="caution">
    <text evidence="1">The sequence shown here is derived from an EMBL/GenBank/DDBJ whole genome shotgun (WGS) entry which is preliminary data.</text>
</comment>
<dbReference type="ExpressionAtlas" id="A0A3L6DQL3">
    <property type="expression patterns" value="baseline and differential"/>
</dbReference>
<name>A0A3L6DQL3_MAIZE</name>
<dbReference type="EMBL" id="NCVQ01000009">
    <property type="protein sequence ID" value="PWZ10710.1"/>
    <property type="molecule type" value="Genomic_DNA"/>
</dbReference>
<reference evidence="1 2" key="1">
    <citation type="journal article" date="2018" name="Nat. Genet.">
        <title>Extensive intraspecific gene order and gene structural variations between Mo17 and other maize genomes.</title>
        <authorList>
            <person name="Sun S."/>
            <person name="Zhou Y."/>
            <person name="Chen J."/>
            <person name="Shi J."/>
            <person name="Zhao H."/>
            <person name="Zhao H."/>
            <person name="Song W."/>
            <person name="Zhang M."/>
            <person name="Cui Y."/>
            <person name="Dong X."/>
            <person name="Liu H."/>
            <person name="Ma X."/>
            <person name="Jiao Y."/>
            <person name="Wang B."/>
            <person name="Wei X."/>
            <person name="Stein J.C."/>
            <person name="Glaubitz J.C."/>
            <person name="Lu F."/>
            <person name="Yu G."/>
            <person name="Liang C."/>
            <person name="Fengler K."/>
            <person name="Li B."/>
            <person name="Rafalski A."/>
            <person name="Schnable P.S."/>
            <person name="Ware D.H."/>
            <person name="Buckler E.S."/>
            <person name="Lai J."/>
        </authorList>
    </citation>
    <scope>NUCLEOTIDE SEQUENCE [LARGE SCALE GENOMIC DNA]</scope>
    <source>
        <strain evidence="2">cv. Missouri 17</strain>
        <tissue evidence="1">Seedling</tissue>
    </source>
</reference>
<accession>A0A3L6DPW2</accession>
<protein>
    <submittedName>
        <fullName evidence="1">Uncharacterized protein</fullName>
    </submittedName>
</protein>
<accession>A0A3L6DQL3</accession>
<evidence type="ECO:0000313" key="1">
    <source>
        <dbReference type="EMBL" id="PWZ10709.1"/>
    </source>
</evidence>
<evidence type="ECO:0000313" key="2">
    <source>
        <dbReference type="Proteomes" id="UP000251960"/>
    </source>
</evidence>
<gene>
    <name evidence="1" type="ORF">Zm00014a_011065</name>
</gene>
<dbReference type="AlphaFoldDB" id="A0A3L6DQL3"/>
<dbReference type="EMBL" id="NCVQ01000009">
    <property type="protein sequence ID" value="PWZ10709.1"/>
    <property type="molecule type" value="Genomic_DNA"/>
</dbReference>
<dbReference type="PANTHER" id="PTHR33384:SF27">
    <property type="entry name" value="OS05G0102500 PROTEIN"/>
    <property type="match status" value="1"/>
</dbReference>
<dbReference type="Proteomes" id="UP000251960">
    <property type="component" value="Chromosome 8"/>
</dbReference>
<organism evidence="1">
    <name type="scientific">Zea mays</name>
    <name type="common">Maize</name>
    <dbReference type="NCBI Taxonomy" id="4577"/>
    <lineage>
        <taxon>Eukaryota</taxon>
        <taxon>Viridiplantae</taxon>
        <taxon>Streptophyta</taxon>
        <taxon>Embryophyta</taxon>
        <taxon>Tracheophyta</taxon>
        <taxon>Spermatophyta</taxon>
        <taxon>Magnoliopsida</taxon>
        <taxon>Liliopsida</taxon>
        <taxon>Poales</taxon>
        <taxon>Poaceae</taxon>
        <taxon>PACMAD clade</taxon>
        <taxon>Panicoideae</taxon>
        <taxon>Andropogonodae</taxon>
        <taxon>Andropogoneae</taxon>
        <taxon>Tripsacinae</taxon>
        <taxon>Zea</taxon>
    </lineage>
</organism>
<dbReference type="PANTHER" id="PTHR33384">
    <property type="entry name" value="EXPRESSED PROTEIN"/>
    <property type="match status" value="1"/>
</dbReference>
<sequence>PGPGSHLCTRLPFLLPSLSLQTFFTPLSLSSPPSLPFLFSFSHCDACLGDRRRSTPGAQVFAGAEQPPAAVQQITSVEGMDPYMTRLGAGATHQLSRAEAMPDRRSRFWQTDVQLAPRIDIICPLPRRPSRLPVLNSPKLNGALPLYRADPTFDIVDLILSKNDPDVDTDSSSQAGFFCGSPPARTDNPVINDPQFGKKTPSFSPLFGGSSSGKMTAGRVEVGSPSSCGASSPKVRIEGFACGNKEPPHCFA</sequence>
<feature type="non-terminal residue" evidence="1">
    <location>
        <position position="1"/>
    </location>
</feature>
<proteinExistence type="predicted"/>